<accession>A0ABQ0SR29</accession>
<comment type="caution">
    <text evidence="1">The sequence shown here is derived from an EMBL/GenBank/DDBJ whole genome shotgun (WGS) entry which is preliminary data.</text>
</comment>
<proteinExistence type="predicted"/>
<dbReference type="Proteomes" id="UP000317180">
    <property type="component" value="Unassembled WGS sequence"/>
</dbReference>
<evidence type="ECO:0000313" key="1">
    <source>
        <dbReference type="EMBL" id="GED26341.1"/>
    </source>
</evidence>
<keyword evidence="2" id="KW-1185">Reference proteome</keyword>
<name>A0ABQ0SR29_9BACL</name>
<reference evidence="1 2" key="1">
    <citation type="submission" date="2019-06" db="EMBL/GenBank/DDBJ databases">
        <title>Whole genome shotgun sequence of Brevibacillus agri NBRC 15538.</title>
        <authorList>
            <person name="Hosoyama A."/>
            <person name="Uohara A."/>
            <person name="Ohji S."/>
            <person name="Ichikawa N."/>
        </authorList>
    </citation>
    <scope>NUCLEOTIDE SEQUENCE [LARGE SCALE GENOMIC DNA]</scope>
    <source>
        <strain evidence="1 2">NBRC 15538</strain>
    </source>
</reference>
<organism evidence="1 2">
    <name type="scientific">Brevibacillus agri</name>
    <dbReference type="NCBI Taxonomy" id="51101"/>
    <lineage>
        <taxon>Bacteria</taxon>
        <taxon>Bacillati</taxon>
        <taxon>Bacillota</taxon>
        <taxon>Bacilli</taxon>
        <taxon>Bacillales</taxon>
        <taxon>Paenibacillaceae</taxon>
        <taxon>Brevibacillus</taxon>
    </lineage>
</organism>
<dbReference type="EMBL" id="BJOD01000022">
    <property type="protein sequence ID" value="GED26341.1"/>
    <property type="molecule type" value="Genomic_DNA"/>
</dbReference>
<gene>
    <name evidence="1" type="ORF">BAG01nite_24430</name>
</gene>
<evidence type="ECO:0000313" key="2">
    <source>
        <dbReference type="Proteomes" id="UP000317180"/>
    </source>
</evidence>
<protein>
    <recommendedName>
        <fullName evidence="3">DUF3139 domain-containing protein</fullName>
    </recommendedName>
</protein>
<evidence type="ECO:0008006" key="3">
    <source>
        <dbReference type="Google" id="ProtNLM"/>
    </source>
</evidence>
<sequence length="111" mass="12030">MVDATKKSKVIIVSFLAGALLLGILAYVGMSATSNEHMTVIESVIKEKGGVIEAGGVTVVPPEESPFPKSGKGNTIYRIVYTKDGQSLTAWYRSDNHSSIIKEPEEWILPH</sequence>